<evidence type="ECO:0000256" key="4">
    <source>
        <dbReference type="ARBA" id="ARBA00022840"/>
    </source>
</evidence>
<evidence type="ECO:0000256" key="6">
    <source>
        <dbReference type="ARBA" id="ARBA00023163"/>
    </source>
</evidence>
<dbReference type="FunFam" id="3.40.50.300:FF:000006">
    <property type="entry name" value="DNA-binding transcriptional regulator NtrC"/>
    <property type="match status" value="1"/>
</dbReference>
<dbReference type="PROSITE" id="PS00675">
    <property type="entry name" value="SIGMA54_INTERACT_1"/>
    <property type="match status" value="1"/>
</dbReference>
<dbReference type="SUPFAM" id="SSF52172">
    <property type="entry name" value="CheY-like"/>
    <property type="match status" value="1"/>
</dbReference>
<evidence type="ECO:0000256" key="7">
    <source>
        <dbReference type="PROSITE-ProRule" id="PRU00169"/>
    </source>
</evidence>
<dbReference type="InterPro" id="IPR011006">
    <property type="entry name" value="CheY-like_superfamily"/>
</dbReference>
<dbReference type="PANTHER" id="PTHR32071">
    <property type="entry name" value="TRANSCRIPTIONAL REGULATORY PROTEIN"/>
    <property type="match status" value="1"/>
</dbReference>
<evidence type="ECO:0000259" key="8">
    <source>
        <dbReference type="PROSITE" id="PS50045"/>
    </source>
</evidence>
<dbReference type="STRING" id="617002.SAMN05660653_00240"/>
<dbReference type="PRINTS" id="PR00344">
    <property type="entry name" value="BCTRLSENSOR"/>
</dbReference>
<feature type="domain" description="Histidine kinase" evidence="9">
    <location>
        <begin position="1"/>
        <end position="59"/>
    </location>
</feature>
<dbReference type="PROSITE" id="PS50045">
    <property type="entry name" value="SIGMA54_INTERACT_4"/>
    <property type="match status" value="1"/>
</dbReference>
<keyword evidence="6" id="KW-0804">Transcription</keyword>
<evidence type="ECO:0000259" key="10">
    <source>
        <dbReference type="PROSITE" id="PS50110"/>
    </source>
</evidence>
<dbReference type="Gene3D" id="3.30.565.10">
    <property type="entry name" value="Histidine kinase-like ATPase, C-terminal domain"/>
    <property type="match status" value="1"/>
</dbReference>
<dbReference type="PROSITE" id="PS00688">
    <property type="entry name" value="SIGMA54_INTERACT_3"/>
    <property type="match status" value="1"/>
</dbReference>
<dbReference type="InterPro" id="IPR036890">
    <property type="entry name" value="HATPase_C_sf"/>
</dbReference>
<dbReference type="InterPro" id="IPR003593">
    <property type="entry name" value="AAA+_ATPase"/>
</dbReference>
<dbReference type="Proteomes" id="UP000198771">
    <property type="component" value="Unassembled WGS sequence"/>
</dbReference>
<evidence type="ECO:0000256" key="1">
    <source>
        <dbReference type="ARBA" id="ARBA00000085"/>
    </source>
</evidence>
<dbReference type="Pfam" id="PF25601">
    <property type="entry name" value="AAA_lid_14"/>
    <property type="match status" value="1"/>
</dbReference>
<dbReference type="SUPFAM" id="SSF46689">
    <property type="entry name" value="Homeodomain-like"/>
    <property type="match status" value="1"/>
</dbReference>
<organism evidence="11 12">
    <name type="scientific">Desulfonatronum thiosulfatophilum</name>
    <dbReference type="NCBI Taxonomy" id="617002"/>
    <lineage>
        <taxon>Bacteria</taxon>
        <taxon>Pseudomonadati</taxon>
        <taxon>Thermodesulfobacteriota</taxon>
        <taxon>Desulfovibrionia</taxon>
        <taxon>Desulfovibrionales</taxon>
        <taxon>Desulfonatronaceae</taxon>
        <taxon>Desulfonatronum</taxon>
    </lineage>
</organism>
<dbReference type="InterPro" id="IPR003594">
    <property type="entry name" value="HATPase_dom"/>
</dbReference>
<gene>
    <name evidence="11" type="ORF">SAMN05660653_00240</name>
</gene>
<dbReference type="InterPro" id="IPR002197">
    <property type="entry name" value="HTH_Fis"/>
</dbReference>
<dbReference type="Gene3D" id="1.10.10.60">
    <property type="entry name" value="Homeodomain-like"/>
    <property type="match status" value="1"/>
</dbReference>
<dbReference type="CDD" id="cd00009">
    <property type="entry name" value="AAA"/>
    <property type="match status" value="1"/>
</dbReference>
<dbReference type="PROSITE" id="PS50109">
    <property type="entry name" value="HIS_KIN"/>
    <property type="match status" value="1"/>
</dbReference>
<keyword evidence="3" id="KW-0547">Nucleotide-binding</keyword>
<dbReference type="GO" id="GO:0005524">
    <property type="term" value="F:ATP binding"/>
    <property type="evidence" value="ECO:0007669"/>
    <property type="project" value="UniProtKB-KW"/>
</dbReference>
<dbReference type="InterPro" id="IPR027417">
    <property type="entry name" value="P-loop_NTPase"/>
</dbReference>
<keyword evidence="12" id="KW-1185">Reference proteome</keyword>
<feature type="modified residue" description="4-aspartylphosphate" evidence="7">
    <location>
        <position position="130"/>
    </location>
</feature>
<dbReference type="PRINTS" id="PR01590">
    <property type="entry name" value="HTHFIS"/>
</dbReference>
<evidence type="ECO:0000259" key="9">
    <source>
        <dbReference type="PROSITE" id="PS50109"/>
    </source>
</evidence>
<reference evidence="11 12" key="1">
    <citation type="submission" date="2016-10" db="EMBL/GenBank/DDBJ databases">
        <authorList>
            <person name="de Groot N.N."/>
        </authorList>
    </citation>
    <scope>NUCLEOTIDE SEQUENCE [LARGE SCALE GENOMIC DNA]</scope>
    <source>
        <strain evidence="11 12">ASO4-2</strain>
    </source>
</reference>
<dbReference type="PROSITE" id="PS50110">
    <property type="entry name" value="RESPONSE_REGULATORY"/>
    <property type="match status" value="1"/>
</dbReference>
<dbReference type="InterPro" id="IPR005467">
    <property type="entry name" value="His_kinase_dom"/>
</dbReference>
<feature type="domain" description="Sigma-54 factor interaction" evidence="8">
    <location>
        <begin position="225"/>
        <end position="453"/>
    </location>
</feature>
<keyword evidence="7" id="KW-0597">Phosphoprotein</keyword>
<evidence type="ECO:0000256" key="3">
    <source>
        <dbReference type="ARBA" id="ARBA00022741"/>
    </source>
</evidence>
<evidence type="ECO:0000313" key="11">
    <source>
        <dbReference type="EMBL" id="SDB04820.1"/>
    </source>
</evidence>
<dbReference type="GO" id="GO:0006355">
    <property type="term" value="P:regulation of DNA-templated transcription"/>
    <property type="evidence" value="ECO:0007669"/>
    <property type="project" value="InterPro"/>
</dbReference>
<keyword evidence="4" id="KW-0067">ATP-binding</keyword>
<dbReference type="Pfam" id="PF00158">
    <property type="entry name" value="Sigma54_activat"/>
    <property type="match status" value="1"/>
</dbReference>
<dbReference type="Pfam" id="PF00072">
    <property type="entry name" value="Response_reg"/>
    <property type="match status" value="1"/>
</dbReference>
<dbReference type="Pfam" id="PF02518">
    <property type="entry name" value="HATPase_c"/>
    <property type="match status" value="1"/>
</dbReference>
<dbReference type="Gene3D" id="3.40.50.300">
    <property type="entry name" value="P-loop containing nucleotide triphosphate hydrolases"/>
    <property type="match status" value="1"/>
</dbReference>
<dbReference type="InterPro" id="IPR058031">
    <property type="entry name" value="AAA_lid_NorR"/>
</dbReference>
<dbReference type="InterPro" id="IPR009057">
    <property type="entry name" value="Homeodomain-like_sf"/>
</dbReference>
<accession>A0A1G6A957</accession>
<dbReference type="Gene3D" id="3.40.50.2300">
    <property type="match status" value="1"/>
</dbReference>
<dbReference type="SMART" id="SM00382">
    <property type="entry name" value="AAA"/>
    <property type="match status" value="1"/>
</dbReference>
<evidence type="ECO:0000313" key="12">
    <source>
        <dbReference type="Proteomes" id="UP000198771"/>
    </source>
</evidence>
<protein>
    <recommendedName>
        <fullName evidence="2">histidine kinase</fullName>
        <ecNumber evidence="2">2.7.13.3</ecNumber>
    </recommendedName>
</protein>
<dbReference type="GO" id="GO:0004673">
    <property type="term" value="F:protein histidine kinase activity"/>
    <property type="evidence" value="ECO:0007669"/>
    <property type="project" value="UniProtKB-EC"/>
</dbReference>
<dbReference type="Pfam" id="PF02954">
    <property type="entry name" value="HTH_8"/>
    <property type="match status" value="1"/>
</dbReference>
<dbReference type="GO" id="GO:0043565">
    <property type="term" value="F:sequence-specific DNA binding"/>
    <property type="evidence" value="ECO:0007669"/>
    <property type="project" value="InterPro"/>
</dbReference>
<dbReference type="SMART" id="SM00448">
    <property type="entry name" value="REC"/>
    <property type="match status" value="1"/>
</dbReference>
<dbReference type="InterPro" id="IPR001789">
    <property type="entry name" value="Sig_transdc_resp-reg_receiver"/>
</dbReference>
<dbReference type="Gene3D" id="1.10.8.60">
    <property type="match status" value="1"/>
</dbReference>
<dbReference type="AlphaFoldDB" id="A0A1G6A957"/>
<dbReference type="PANTHER" id="PTHR32071:SF13">
    <property type="entry name" value="RESPONSE REGULATOR HSFA"/>
    <property type="match status" value="1"/>
</dbReference>
<dbReference type="InterPro" id="IPR025944">
    <property type="entry name" value="Sigma_54_int_dom_CS"/>
</dbReference>
<name>A0A1G6A957_9BACT</name>
<dbReference type="InterPro" id="IPR025662">
    <property type="entry name" value="Sigma_54_int_dom_ATP-bd_1"/>
</dbReference>
<dbReference type="GO" id="GO:0000160">
    <property type="term" value="P:phosphorelay signal transduction system"/>
    <property type="evidence" value="ECO:0007669"/>
    <property type="project" value="InterPro"/>
</dbReference>
<comment type="catalytic activity">
    <reaction evidence="1">
        <text>ATP + protein L-histidine = ADP + protein N-phospho-L-histidine.</text>
        <dbReference type="EC" id="2.7.13.3"/>
    </reaction>
</comment>
<dbReference type="InterPro" id="IPR002078">
    <property type="entry name" value="Sigma_54_int"/>
</dbReference>
<evidence type="ECO:0000256" key="5">
    <source>
        <dbReference type="ARBA" id="ARBA00023015"/>
    </source>
</evidence>
<feature type="domain" description="Response regulatory" evidence="10">
    <location>
        <begin position="80"/>
        <end position="195"/>
    </location>
</feature>
<dbReference type="EC" id="2.7.13.3" evidence="2"/>
<sequence>MRITDNGCGIPQEIVGRICDPFFSTKQDHGGVGLGLTISMAVVQDHGGQMLFAFSTGSGHNRHRLPERSRIMPHIPSKHPIFIVDDEQRLLEGVNYTLRSAGYDDVATFNNGRDILSFLPDLECSLVLLDLYMPDVSGEEVLLRLREECPHVVVVVITGVDETETAVRCMKAGAFDYLVNPVEPEQLIATVRRALSHAVLIRQNFNLRQRLLTGKLDHPEAFAGIITANRKMNTIFQYLEVVAPASDPVLVTGETGTGKDLIVSALHQISGRDGPLVALNAAGLDDNIFADTLFGHVKGAFTDAAVARQGMVEQARNGTLFLDEIGDLTLSSQIKLLKLIQDREFYPLGADNPRQSRARIVLATNRNLEDEVRRNRFRKDLFYRINTYHVHLPPLRERPEDIPLLANYYLAQAAEEFKSSFRHIEPQLSNFLQAYNFPGNVRELRALIFNAVAHGGQEILIRSLSRLLKTSHPPVLQDNPPSEKIMLFPDPLPTMDQAIELLVREAMRRAHGNQAAAARMLGISRQAMHKRVH</sequence>
<dbReference type="SUPFAM" id="SSF52540">
    <property type="entry name" value="P-loop containing nucleoside triphosphate hydrolases"/>
    <property type="match status" value="1"/>
</dbReference>
<dbReference type="InterPro" id="IPR004358">
    <property type="entry name" value="Sig_transdc_His_kin-like_C"/>
</dbReference>
<dbReference type="EMBL" id="FMXO01000001">
    <property type="protein sequence ID" value="SDB04820.1"/>
    <property type="molecule type" value="Genomic_DNA"/>
</dbReference>
<proteinExistence type="predicted"/>
<keyword evidence="5" id="KW-0805">Transcription regulation</keyword>
<dbReference type="SUPFAM" id="SSF55874">
    <property type="entry name" value="ATPase domain of HSP90 chaperone/DNA topoisomerase II/histidine kinase"/>
    <property type="match status" value="1"/>
</dbReference>
<evidence type="ECO:0000256" key="2">
    <source>
        <dbReference type="ARBA" id="ARBA00012438"/>
    </source>
</evidence>